<name>U2Z8I6_9RHOB</name>
<gene>
    <name evidence="3" type="ORF">MBELCI_3399</name>
</gene>
<comment type="caution">
    <text evidence="3">The sequence shown here is derived from an EMBL/GenBank/DDBJ whole genome shotgun (WGS) entry which is preliminary data.</text>
</comment>
<accession>U2Z8I6</accession>
<dbReference type="eggNOG" id="COG3293">
    <property type="taxonomic scope" value="Bacteria"/>
</dbReference>
<organism evidence="3 4">
    <name type="scientific">Limimaricola cinnabarinus LL-001</name>
    <dbReference type="NCBI Taxonomy" id="1337093"/>
    <lineage>
        <taxon>Bacteria</taxon>
        <taxon>Pseudomonadati</taxon>
        <taxon>Pseudomonadota</taxon>
        <taxon>Alphaproteobacteria</taxon>
        <taxon>Rhodobacterales</taxon>
        <taxon>Paracoccaceae</taxon>
        <taxon>Limimaricola</taxon>
    </lineage>
</organism>
<evidence type="ECO:0000259" key="2">
    <source>
        <dbReference type="Pfam" id="PF13586"/>
    </source>
</evidence>
<reference evidence="3" key="1">
    <citation type="journal article" date="2013" name="Genome Announc.">
        <title>Draft Genome Sequence of Loktanella cinnabarina LL-001T, Isolated from Deep-Sea Floor Sediment.</title>
        <authorList>
            <person name="Nishi S."/>
            <person name="Tsubouchi T."/>
            <person name="Takaki Y."/>
            <person name="Koyanagi R."/>
            <person name="Satoh N."/>
            <person name="Maruyama T."/>
            <person name="Hatada Y."/>
        </authorList>
    </citation>
    <scope>NUCLEOTIDE SEQUENCE [LARGE SCALE GENOMIC DNA]</scope>
    <source>
        <strain evidence="3">LL-001</strain>
    </source>
</reference>
<dbReference type="EMBL" id="BATB01000080">
    <property type="protein sequence ID" value="GAD57347.1"/>
    <property type="molecule type" value="Genomic_DNA"/>
</dbReference>
<dbReference type="Pfam" id="PF13586">
    <property type="entry name" value="DDE_Tnp_1_2"/>
    <property type="match status" value="1"/>
</dbReference>
<proteinExistence type="predicted"/>
<feature type="compositionally biased region" description="Basic residues" evidence="1">
    <location>
        <begin position="13"/>
        <end position="25"/>
    </location>
</feature>
<dbReference type="InterPro" id="IPR025668">
    <property type="entry name" value="Tnp_DDE_dom"/>
</dbReference>
<feature type="domain" description="Transposase DDE" evidence="2">
    <location>
        <begin position="26"/>
        <end position="104"/>
    </location>
</feature>
<protein>
    <submittedName>
        <fullName evidence="3">Mobile element protein</fullName>
    </submittedName>
</protein>
<evidence type="ECO:0000256" key="1">
    <source>
        <dbReference type="SAM" id="MobiDB-lite"/>
    </source>
</evidence>
<evidence type="ECO:0000313" key="4">
    <source>
        <dbReference type="Proteomes" id="UP000016566"/>
    </source>
</evidence>
<dbReference type="PANTHER" id="PTHR30007:SF1">
    <property type="entry name" value="BLR1914 PROTEIN"/>
    <property type="match status" value="1"/>
</dbReference>
<evidence type="ECO:0000313" key="3">
    <source>
        <dbReference type="EMBL" id="GAD57347.1"/>
    </source>
</evidence>
<sequence>MAATLDAVPGVRSGKRGRPRKRPQKLHADKAYDHRRCRRECRARSVTPRIARRGVEISSKLGRHRWVVERTFAWFAQFRRLATRYDRRADIHMALTKLATAIICMNQIRRFC</sequence>
<dbReference type="AlphaFoldDB" id="U2Z8I6"/>
<feature type="region of interest" description="Disordered" evidence="1">
    <location>
        <begin position="1"/>
        <end position="29"/>
    </location>
</feature>
<dbReference type="Proteomes" id="UP000016566">
    <property type="component" value="Unassembled WGS sequence"/>
</dbReference>
<dbReference type="PANTHER" id="PTHR30007">
    <property type="entry name" value="PHP DOMAIN PROTEIN"/>
    <property type="match status" value="1"/>
</dbReference>
<dbReference type="STRING" id="1337093.MBELCI_3399"/>
<keyword evidence="4" id="KW-1185">Reference proteome</keyword>